<dbReference type="EMBL" id="LR797027">
    <property type="protein sequence ID" value="CAB4182706.1"/>
    <property type="molecule type" value="Genomic_DNA"/>
</dbReference>
<accession>A0A6J5QJS9</accession>
<evidence type="ECO:0000313" key="3">
    <source>
        <dbReference type="EMBL" id="CAB4212561.1"/>
    </source>
</evidence>
<evidence type="ECO:0000313" key="4">
    <source>
        <dbReference type="EMBL" id="CAB5228233.1"/>
    </source>
</evidence>
<proteinExistence type="predicted"/>
<dbReference type="EMBL" id="LR797384">
    <property type="protein sequence ID" value="CAB4212561.1"/>
    <property type="molecule type" value="Genomic_DNA"/>
</dbReference>
<feature type="region of interest" description="Disordered" evidence="1">
    <location>
        <begin position="15"/>
        <end position="35"/>
    </location>
</feature>
<protein>
    <submittedName>
        <fullName evidence="2">Uncharacterized protein</fullName>
    </submittedName>
</protein>
<organism evidence="2">
    <name type="scientific">uncultured Caudovirales phage</name>
    <dbReference type="NCBI Taxonomy" id="2100421"/>
    <lineage>
        <taxon>Viruses</taxon>
        <taxon>Duplodnaviria</taxon>
        <taxon>Heunggongvirae</taxon>
        <taxon>Uroviricota</taxon>
        <taxon>Caudoviricetes</taxon>
        <taxon>Peduoviridae</taxon>
        <taxon>Maltschvirus</taxon>
        <taxon>Maltschvirus maltsch</taxon>
    </lineage>
</organism>
<sequence length="89" mass="10130">MKKIKNEIKVIFEELGDNPPNGKNGTSFGETDKKKEIYLDPRQNEGELLDSAVHELLHIACPFMSESNVHGKASIIADTLWKMGYRRKK</sequence>
<dbReference type="EMBL" id="LR798388">
    <property type="protein sequence ID" value="CAB5228233.1"/>
    <property type="molecule type" value="Genomic_DNA"/>
</dbReference>
<gene>
    <name evidence="2" type="ORF">UFOVP1086_19</name>
    <name evidence="3" type="ORF">UFOVP1440_19</name>
    <name evidence="4" type="ORF">UFOVP1533_19</name>
</gene>
<evidence type="ECO:0000313" key="2">
    <source>
        <dbReference type="EMBL" id="CAB4182706.1"/>
    </source>
</evidence>
<evidence type="ECO:0000256" key="1">
    <source>
        <dbReference type="SAM" id="MobiDB-lite"/>
    </source>
</evidence>
<name>A0A6J5QJS9_9CAUD</name>
<reference evidence="2" key="1">
    <citation type="submission" date="2020-05" db="EMBL/GenBank/DDBJ databases">
        <authorList>
            <person name="Chiriac C."/>
            <person name="Salcher M."/>
            <person name="Ghai R."/>
            <person name="Kavagutti S V."/>
        </authorList>
    </citation>
    <scope>NUCLEOTIDE SEQUENCE</scope>
</reference>